<dbReference type="InterPro" id="IPR017441">
    <property type="entry name" value="Protein_kinase_ATP_BS"/>
</dbReference>
<evidence type="ECO:0000256" key="2">
    <source>
        <dbReference type="ARBA" id="ARBA00022840"/>
    </source>
</evidence>
<dbReference type="Proteomes" id="UP000472276">
    <property type="component" value="Unassembled WGS sequence"/>
</dbReference>
<accession>A0A668RVH0</accession>
<sequence length="305" mass="34411">ESSDSLCREYILQKIGSGHYGHVYWVKCRETGDNYALKCHQNNADDNGVSESTVRELSCLSALRGHPNIVEMLDCFLYNGQISSLMPYLPLTLFDVMYRTWRGLSVLPIPYIARSSLEIANALSYMHGLNMVHRDLKPENVLLTADTLTVKVADMGLSRYAIAKGMSSTVVTEPYRAPELFVNGCIVPYTCAVDMWSLGVMIVDAMEAKVAFYDPKIPTDKFIAAALDPELSESDNYPSRKTVMPNVMRHKRVSRIVFKLLQMDPKKRLTARSLLADGQWRKGSRVTPDIISYVKQCVVNARWDK</sequence>
<dbReference type="PANTHER" id="PTHR44167">
    <property type="entry name" value="OVARIAN-SPECIFIC SERINE/THREONINE-PROTEIN KINASE LOK-RELATED"/>
    <property type="match status" value="1"/>
</dbReference>
<name>A0A668RVH0_OREAU</name>
<keyword evidence="2 3" id="KW-0067">ATP-binding</keyword>
<dbReference type="Gene3D" id="3.30.200.20">
    <property type="entry name" value="Phosphorylase Kinase, domain 1"/>
    <property type="match status" value="1"/>
</dbReference>
<keyword evidence="4" id="KW-0418">Kinase</keyword>
<comment type="similarity">
    <text evidence="4">Belongs to the protein kinase superfamily.</text>
</comment>
<feature type="domain" description="Protein kinase" evidence="5">
    <location>
        <begin position="9"/>
        <end position="281"/>
    </location>
</feature>
<reference evidence="6" key="1">
    <citation type="submission" date="2025-08" db="UniProtKB">
        <authorList>
            <consortium name="Ensembl"/>
        </authorList>
    </citation>
    <scope>IDENTIFICATION</scope>
</reference>
<gene>
    <name evidence="6" type="primary">LOC116310262</name>
</gene>
<dbReference type="Ensembl" id="ENSOABT00000003649.2">
    <property type="protein sequence ID" value="ENSOABP00000003524.2"/>
    <property type="gene ID" value="ENSOABG00000002078.2"/>
</dbReference>
<dbReference type="AlphaFoldDB" id="A0A668RVH0"/>
<dbReference type="SMART" id="SM00220">
    <property type="entry name" value="S_TKc"/>
    <property type="match status" value="1"/>
</dbReference>
<keyword evidence="4" id="KW-0723">Serine/threonine-protein kinase</keyword>
<dbReference type="PROSITE" id="PS50011">
    <property type="entry name" value="PROTEIN_KINASE_DOM"/>
    <property type="match status" value="1"/>
</dbReference>
<dbReference type="InterPro" id="IPR008271">
    <property type="entry name" value="Ser/Thr_kinase_AS"/>
</dbReference>
<evidence type="ECO:0000256" key="4">
    <source>
        <dbReference type="RuleBase" id="RU000304"/>
    </source>
</evidence>
<keyword evidence="1 3" id="KW-0547">Nucleotide-binding</keyword>
<feature type="binding site" evidence="3">
    <location>
        <position position="38"/>
    </location>
    <ligand>
        <name>ATP</name>
        <dbReference type="ChEBI" id="CHEBI:30616"/>
    </ligand>
</feature>
<dbReference type="GO" id="GO:0005634">
    <property type="term" value="C:nucleus"/>
    <property type="evidence" value="ECO:0007669"/>
    <property type="project" value="TreeGrafter"/>
</dbReference>
<evidence type="ECO:0000256" key="3">
    <source>
        <dbReference type="PROSITE-ProRule" id="PRU10141"/>
    </source>
</evidence>
<organism evidence="6 7">
    <name type="scientific">Oreochromis aureus</name>
    <name type="common">Israeli tilapia</name>
    <name type="synonym">Chromis aureus</name>
    <dbReference type="NCBI Taxonomy" id="47969"/>
    <lineage>
        <taxon>Eukaryota</taxon>
        <taxon>Metazoa</taxon>
        <taxon>Chordata</taxon>
        <taxon>Craniata</taxon>
        <taxon>Vertebrata</taxon>
        <taxon>Euteleostomi</taxon>
        <taxon>Actinopterygii</taxon>
        <taxon>Neopterygii</taxon>
        <taxon>Teleostei</taxon>
        <taxon>Neoteleostei</taxon>
        <taxon>Acanthomorphata</taxon>
        <taxon>Ovalentaria</taxon>
        <taxon>Cichlomorphae</taxon>
        <taxon>Cichliformes</taxon>
        <taxon>Cichlidae</taxon>
        <taxon>African cichlids</taxon>
        <taxon>Pseudocrenilabrinae</taxon>
        <taxon>Oreochromini</taxon>
        <taxon>Oreochromis</taxon>
    </lineage>
</organism>
<dbReference type="InterPro" id="IPR000719">
    <property type="entry name" value="Prot_kinase_dom"/>
</dbReference>
<protein>
    <recommendedName>
        <fullName evidence="5">Protein kinase domain-containing protein</fullName>
    </recommendedName>
</protein>
<dbReference type="PROSITE" id="PS00108">
    <property type="entry name" value="PROTEIN_KINASE_ST"/>
    <property type="match status" value="1"/>
</dbReference>
<dbReference type="Pfam" id="PF00069">
    <property type="entry name" value="Pkinase"/>
    <property type="match status" value="1"/>
</dbReference>
<evidence type="ECO:0000256" key="1">
    <source>
        <dbReference type="ARBA" id="ARBA00022741"/>
    </source>
</evidence>
<dbReference type="PROSITE" id="PS00107">
    <property type="entry name" value="PROTEIN_KINASE_ATP"/>
    <property type="match status" value="1"/>
</dbReference>
<dbReference type="GO" id="GO:0005524">
    <property type="term" value="F:ATP binding"/>
    <property type="evidence" value="ECO:0007669"/>
    <property type="project" value="UniProtKB-UniRule"/>
</dbReference>
<keyword evidence="4" id="KW-0808">Transferase</keyword>
<evidence type="ECO:0000259" key="5">
    <source>
        <dbReference type="PROSITE" id="PS50011"/>
    </source>
</evidence>
<evidence type="ECO:0000313" key="7">
    <source>
        <dbReference type="Proteomes" id="UP000472276"/>
    </source>
</evidence>
<dbReference type="InterPro" id="IPR011009">
    <property type="entry name" value="Kinase-like_dom_sf"/>
</dbReference>
<reference evidence="6" key="2">
    <citation type="submission" date="2025-09" db="UniProtKB">
        <authorList>
            <consortium name="Ensembl"/>
        </authorList>
    </citation>
    <scope>IDENTIFICATION</scope>
</reference>
<dbReference type="SUPFAM" id="SSF56112">
    <property type="entry name" value="Protein kinase-like (PK-like)"/>
    <property type="match status" value="1"/>
</dbReference>
<dbReference type="GO" id="GO:0004674">
    <property type="term" value="F:protein serine/threonine kinase activity"/>
    <property type="evidence" value="ECO:0007669"/>
    <property type="project" value="UniProtKB-KW"/>
</dbReference>
<keyword evidence="7" id="KW-1185">Reference proteome</keyword>
<dbReference type="PANTHER" id="PTHR44167:SF24">
    <property type="entry name" value="SERINE_THREONINE-PROTEIN KINASE CHK2"/>
    <property type="match status" value="1"/>
</dbReference>
<proteinExistence type="inferred from homology"/>
<dbReference type="Gene3D" id="1.10.510.10">
    <property type="entry name" value="Transferase(Phosphotransferase) domain 1"/>
    <property type="match status" value="1"/>
</dbReference>
<dbReference type="GO" id="GO:0044773">
    <property type="term" value="P:mitotic DNA damage checkpoint signaling"/>
    <property type="evidence" value="ECO:0007669"/>
    <property type="project" value="TreeGrafter"/>
</dbReference>
<evidence type="ECO:0000313" key="6">
    <source>
        <dbReference type="Ensembl" id="ENSOABP00000003524.2"/>
    </source>
</evidence>